<feature type="domain" description="Tyrosine-protein phosphatase" evidence="2">
    <location>
        <begin position="118"/>
        <end position="348"/>
    </location>
</feature>
<dbReference type="PRINTS" id="PR00700">
    <property type="entry name" value="PRTYPHPHTASE"/>
</dbReference>
<accession>A0A811JVD1</accession>
<feature type="compositionally biased region" description="Basic residues" evidence="1">
    <location>
        <begin position="1"/>
        <end position="17"/>
    </location>
</feature>
<dbReference type="CDD" id="cd00047">
    <property type="entry name" value="PTPc"/>
    <property type="match status" value="1"/>
</dbReference>
<dbReference type="Proteomes" id="UP000783686">
    <property type="component" value="Unassembled WGS sequence"/>
</dbReference>
<dbReference type="InterPro" id="IPR029021">
    <property type="entry name" value="Prot-tyrosine_phosphatase-like"/>
</dbReference>
<feature type="region of interest" description="Disordered" evidence="1">
    <location>
        <begin position="72"/>
        <end position="92"/>
    </location>
</feature>
<protein>
    <recommendedName>
        <fullName evidence="6">Tyrosine phosphatase</fullName>
    </recommendedName>
</protein>
<evidence type="ECO:0000259" key="2">
    <source>
        <dbReference type="PROSITE" id="PS50055"/>
    </source>
</evidence>
<reference evidence="4" key="1">
    <citation type="submission" date="2020-09" db="EMBL/GenBank/DDBJ databases">
        <authorList>
            <person name="Kikuchi T."/>
        </authorList>
    </citation>
    <scope>NUCLEOTIDE SEQUENCE</scope>
    <source>
        <strain evidence="4">SH1</strain>
    </source>
</reference>
<feature type="compositionally biased region" description="Basic and acidic residues" evidence="1">
    <location>
        <begin position="18"/>
        <end position="31"/>
    </location>
</feature>
<dbReference type="PANTHER" id="PTHR46163">
    <property type="entry name" value="TYROSINE-PROTEIN PHOSPHATASE-RELATED"/>
    <property type="match status" value="1"/>
</dbReference>
<dbReference type="SMART" id="SM00404">
    <property type="entry name" value="PTPc_motif"/>
    <property type="match status" value="1"/>
</dbReference>
<dbReference type="EMBL" id="CAJFCW020000001">
    <property type="protein sequence ID" value="CAG9084815.1"/>
    <property type="molecule type" value="Genomic_DNA"/>
</dbReference>
<dbReference type="Pfam" id="PF00102">
    <property type="entry name" value="Y_phosphatase"/>
    <property type="match status" value="1"/>
</dbReference>
<feature type="compositionally biased region" description="Low complexity" evidence="1">
    <location>
        <begin position="424"/>
        <end position="440"/>
    </location>
</feature>
<feature type="region of interest" description="Disordered" evidence="1">
    <location>
        <begin position="1"/>
        <end position="55"/>
    </location>
</feature>
<dbReference type="OrthoDB" id="6058203at2759"/>
<dbReference type="GO" id="GO:0004725">
    <property type="term" value="F:protein tyrosine phosphatase activity"/>
    <property type="evidence" value="ECO:0007669"/>
    <property type="project" value="InterPro"/>
</dbReference>
<comment type="caution">
    <text evidence="4">The sequence shown here is derived from an EMBL/GenBank/DDBJ whole genome shotgun (WGS) entry which is preliminary data.</text>
</comment>
<keyword evidence="5" id="KW-1185">Reference proteome</keyword>
<evidence type="ECO:0000256" key="1">
    <source>
        <dbReference type="SAM" id="MobiDB-lite"/>
    </source>
</evidence>
<dbReference type="InterPro" id="IPR016130">
    <property type="entry name" value="Tyr_Pase_AS"/>
</dbReference>
<dbReference type="InterPro" id="IPR000242">
    <property type="entry name" value="PTP_cat"/>
</dbReference>
<dbReference type="Proteomes" id="UP000614601">
    <property type="component" value="Unassembled WGS sequence"/>
</dbReference>
<feature type="compositionally biased region" description="Low complexity" evidence="1">
    <location>
        <begin position="77"/>
        <end position="90"/>
    </location>
</feature>
<feature type="region of interest" description="Disordered" evidence="1">
    <location>
        <begin position="486"/>
        <end position="523"/>
    </location>
</feature>
<feature type="compositionally biased region" description="Low complexity" evidence="1">
    <location>
        <begin position="377"/>
        <end position="405"/>
    </location>
</feature>
<dbReference type="PROSITE" id="PS50055">
    <property type="entry name" value="TYR_PHOSPHATASE_PTP"/>
    <property type="match status" value="1"/>
</dbReference>
<proteinExistence type="predicted"/>
<evidence type="ECO:0000259" key="3">
    <source>
        <dbReference type="PROSITE" id="PS50056"/>
    </source>
</evidence>
<gene>
    <name evidence="4" type="ORF">BOKJ2_LOCUS1903</name>
</gene>
<dbReference type="PROSITE" id="PS00383">
    <property type="entry name" value="TYR_PHOSPHATASE_1"/>
    <property type="match status" value="1"/>
</dbReference>
<dbReference type="Gene3D" id="3.90.190.10">
    <property type="entry name" value="Protein tyrosine phosphatase superfamily"/>
    <property type="match status" value="1"/>
</dbReference>
<sequence>MPPKKKTSIQKKKKKGGATREETVETNEKQKSVMGAAPSEKVSSKKPVKKATKGKKKIQATVVEATCEEAADAPSVAAKPTPTAAQPTTQGEGNLTEQKKYLFGEFVRDAVTLGVHGIFNQFEELKIYIPKTHTSNEFNLHMDKNRYKDVTCADATRVVLRDGSYIHANFVGGDPFKNRFIATQGPLSNTVVEFWRMCVQENVGYIFMLCECVEDVGEFIVTNGESRMDGNTEFTALTVSVNGQPILQCQHVQWHGWPDHDVPRQVMKPLELLKVARSCTSRPSVVHCSAGIGRTGAFLAIEMCYQHILSSTTKLNVVDVVKSLRAMRMHCIQTPTQLVFVYRVMIGLAEQEDVIGLSSYVQRFIKEYETTAETDAARQAAKQSAHAATAGAPGAQQSPGGPIQPTGGAQPMGGVPQMGGAPQMVGAQPMGGAPPMGGVPDQAFGGVPASPRPASPSAQPQFVMGLQTGVLGQGMAQQPMVPMAQQPQLGPPAGAVPPYGAVQTPPQMASPALNNQLVNRIQR</sequence>
<dbReference type="EMBL" id="CAJFDH010000001">
    <property type="protein sequence ID" value="CAD5207219.1"/>
    <property type="molecule type" value="Genomic_DNA"/>
</dbReference>
<feature type="compositionally biased region" description="Basic residues" evidence="1">
    <location>
        <begin position="44"/>
        <end position="55"/>
    </location>
</feature>
<feature type="domain" description="Tyrosine specific protein phosphatases" evidence="3">
    <location>
        <begin position="270"/>
        <end position="339"/>
    </location>
</feature>
<dbReference type="SMART" id="SM00194">
    <property type="entry name" value="PTPc"/>
    <property type="match status" value="1"/>
</dbReference>
<dbReference type="PROSITE" id="PS50056">
    <property type="entry name" value="TYR_PHOSPHATASE_2"/>
    <property type="match status" value="1"/>
</dbReference>
<organism evidence="4 5">
    <name type="scientific">Bursaphelenchus okinawaensis</name>
    <dbReference type="NCBI Taxonomy" id="465554"/>
    <lineage>
        <taxon>Eukaryota</taxon>
        <taxon>Metazoa</taxon>
        <taxon>Ecdysozoa</taxon>
        <taxon>Nematoda</taxon>
        <taxon>Chromadorea</taxon>
        <taxon>Rhabditida</taxon>
        <taxon>Tylenchina</taxon>
        <taxon>Tylenchomorpha</taxon>
        <taxon>Aphelenchoidea</taxon>
        <taxon>Aphelenchoididae</taxon>
        <taxon>Bursaphelenchus</taxon>
    </lineage>
</organism>
<evidence type="ECO:0008006" key="6">
    <source>
        <dbReference type="Google" id="ProtNLM"/>
    </source>
</evidence>
<feature type="region of interest" description="Disordered" evidence="1">
    <location>
        <begin position="376"/>
        <end position="460"/>
    </location>
</feature>
<evidence type="ECO:0000313" key="5">
    <source>
        <dbReference type="Proteomes" id="UP000614601"/>
    </source>
</evidence>
<dbReference type="AlphaFoldDB" id="A0A811JVD1"/>
<dbReference type="InterPro" id="IPR003595">
    <property type="entry name" value="Tyr_Pase_cat"/>
</dbReference>
<feature type="compositionally biased region" description="Low complexity" evidence="1">
    <location>
        <begin position="486"/>
        <end position="502"/>
    </location>
</feature>
<feature type="compositionally biased region" description="Polar residues" evidence="1">
    <location>
        <begin position="504"/>
        <end position="523"/>
    </location>
</feature>
<dbReference type="SUPFAM" id="SSF52799">
    <property type="entry name" value="(Phosphotyrosine protein) phosphatases II"/>
    <property type="match status" value="1"/>
</dbReference>
<name>A0A811JVD1_9BILA</name>
<dbReference type="InterPro" id="IPR052782">
    <property type="entry name" value="Oocyte-zygote_transition_reg"/>
</dbReference>
<dbReference type="InterPro" id="IPR000387">
    <property type="entry name" value="Tyr_Pase_dom"/>
</dbReference>
<evidence type="ECO:0000313" key="4">
    <source>
        <dbReference type="EMBL" id="CAD5207219.1"/>
    </source>
</evidence>